<evidence type="ECO:0000313" key="2">
    <source>
        <dbReference type="Proteomes" id="UP000054317"/>
    </source>
</evidence>
<protein>
    <submittedName>
        <fullName evidence="1">Uncharacterized protein</fullName>
    </submittedName>
</protein>
<dbReference type="AlphaFoldDB" id="R7S6F8"/>
<sequence length="291" mass="33002">MAQPLDASVWRNLNQDVILEILSHACASWPESFLATSVILEPSARGDAYIEGMDTIRQQLPLRTLSWTIYRRLRLPPLIHLLCRHHDFFQTVIDFEQNFCRCAQSNPGSTRPHINFLNLVGLDVLWSGSSTPEVQAIARRATPYMLGFRALRIMTSGSSEGANLLRCAQWWTGDCQVEWLEIAHINPGHHRIFHFTSESLSPDDAAVANFSPFNNRITTLALLSVFPHLHTIHINTPAFLLGALGGIAHDESIQRADFDWPAQERKLQFERRIFRGGSIPDHLMSTLLFTR</sequence>
<dbReference type="Proteomes" id="UP000054317">
    <property type="component" value="Unassembled WGS sequence"/>
</dbReference>
<dbReference type="RefSeq" id="XP_008045995.1">
    <property type="nucleotide sequence ID" value="XM_008047804.1"/>
</dbReference>
<dbReference type="GeneID" id="19412474"/>
<evidence type="ECO:0000313" key="1">
    <source>
        <dbReference type="EMBL" id="EIW51120.1"/>
    </source>
</evidence>
<name>R7S6F8_TRAVS</name>
<organism evidence="1 2">
    <name type="scientific">Trametes versicolor (strain FP-101664)</name>
    <name type="common">White-rot fungus</name>
    <name type="synonym">Coriolus versicolor</name>
    <dbReference type="NCBI Taxonomy" id="717944"/>
    <lineage>
        <taxon>Eukaryota</taxon>
        <taxon>Fungi</taxon>
        <taxon>Dikarya</taxon>
        <taxon>Basidiomycota</taxon>
        <taxon>Agaricomycotina</taxon>
        <taxon>Agaricomycetes</taxon>
        <taxon>Polyporales</taxon>
        <taxon>Polyporaceae</taxon>
        <taxon>Trametes</taxon>
    </lineage>
</organism>
<dbReference type="OrthoDB" id="10410097at2759"/>
<keyword evidence="2" id="KW-1185">Reference proteome</keyword>
<gene>
    <name evidence="1" type="ORF">TRAVEDRAFT_25171</name>
</gene>
<dbReference type="KEGG" id="tvs:TRAVEDRAFT_25171"/>
<accession>R7S6F8</accession>
<dbReference type="EMBL" id="JH712046">
    <property type="protein sequence ID" value="EIW51120.1"/>
    <property type="molecule type" value="Genomic_DNA"/>
</dbReference>
<proteinExistence type="predicted"/>
<reference evidence="2" key="1">
    <citation type="journal article" date="2012" name="Science">
        <title>The Paleozoic origin of enzymatic lignin decomposition reconstructed from 31 fungal genomes.</title>
        <authorList>
            <person name="Floudas D."/>
            <person name="Binder M."/>
            <person name="Riley R."/>
            <person name="Barry K."/>
            <person name="Blanchette R.A."/>
            <person name="Henrissat B."/>
            <person name="Martinez A.T."/>
            <person name="Otillar R."/>
            <person name="Spatafora J.W."/>
            <person name="Yadav J.S."/>
            <person name="Aerts A."/>
            <person name="Benoit I."/>
            <person name="Boyd A."/>
            <person name="Carlson A."/>
            <person name="Copeland A."/>
            <person name="Coutinho P.M."/>
            <person name="de Vries R.P."/>
            <person name="Ferreira P."/>
            <person name="Findley K."/>
            <person name="Foster B."/>
            <person name="Gaskell J."/>
            <person name="Glotzer D."/>
            <person name="Gorecki P."/>
            <person name="Heitman J."/>
            <person name="Hesse C."/>
            <person name="Hori C."/>
            <person name="Igarashi K."/>
            <person name="Jurgens J.A."/>
            <person name="Kallen N."/>
            <person name="Kersten P."/>
            <person name="Kohler A."/>
            <person name="Kuees U."/>
            <person name="Kumar T.K.A."/>
            <person name="Kuo A."/>
            <person name="LaButti K."/>
            <person name="Larrondo L.F."/>
            <person name="Lindquist E."/>
            <person name="Ling A."/>
            <person name="Lombard V."/>
            <person name="Lucas S."/>
            <person name="Lundell T."/>
            <person name="Martin R."/>
            <person name="McLaughlin D.J."/>
            <person name="Morgenstern I."/>
            <person name="Morin E."/>
            <person name="Murat C."/>
            <person name="Nagy L.G."/>
            <person name="Nolan M."/>
            <person name="Ohm R.A."/>
            <person name="Patyshakuliyeva A."/>
            <person name="Rokas A."/>
            <person name="Ruiz-Duenas F.J."/>
            <person name="Sabat G."/>
            <person name="Salamov A."/>
            <person name="Samejima M."/>
            <person name="Schmutz J."/>
            <person name="Slot J.C."/>
            <person name="St John F."/>
            <person name="Stenlid J."/>
            <person name="Sun H."/>
            <person name="Sun S."/>
            <person name="Syed K."/>
            <person name="Tsang A."/>
            <person name="Wiebenga A."/>
            <person name="Young D."/>
            <person name="Pisabarro A."/>
            <person name="Eastwood D.C."/>
            <person name="Martin F."/>
            <person name="Cullen D."/>
            <person name="Grigoriev I.V."/>
            <person name="Hibbett D.S."/>
        </authorList>
    </citation>
    <scope>NUCLEOTIDE SEQUENCE [LARGE SCALE GENOMIC DNA]</scope>
    <source>
        <strain evidence="2">FP-101664</strain>
    </source>
</reference>